<dbReference type="EMBL" id="FOCM01000005">
    <property type="protein sequence ID" value="SEN59884.1"/>
    <property type="molecule type" value="Genomic_DNA"/>
</dbReference>
<evidence type="ECO:0000313" key="3">
    <source>
        <dbReference type="Proteomes" id="UP000199372"/>
    </source>
</evidence>
<dbReference type="OrthoDB" id="7867571at2"/>
<gene>
    <name evidence="2" type="ORF">SAMN04488011_10510</name>
</gene>
<sequence>MFDKPHEYWAAFIGMVVYIFMRDRKSETLMASVGKTIASALLTLALSPTAAAYTRDNEILAAVALMAFILIALDVGTALFSDRDFVKELIRKKFGGGNGKN</sequence>
<evidence type="ECO:0000313" key="2">
    <source>
        <dbReference type="EMBL" id="SEN59884.1"/>
    </source>
</evidence>
<feature type="transmembrane region" description="Helical" evidence="1">
    <location>
        <begin position="33"/>
        <end position="53"/>
    </location>
</feature>
<organism evidence="2 3">
    <name type="scientific">Palleronia pelagia</name>
    <dbReference type="NCBI Taxonomy" id="387096"/>
    <lineage>
        <taxon>Bacteria</taxon>
        <taxon>Pseudomonadati</taxon>
        <taxon>Pseudomonadota</taxon>
        <taxon>Alphaproteobacteria</taxon>
        <taxon>Rhodobacterales</taxon>
        <taxon>Roseobacteraceae</taxon>
        <taxon>Palleronia</taxon>
    </lineage>
</organism>
<dbReference type="RefSeq" id="WP_091845635.1">
    <property type="nucleotide sequence ID" value="NZ_FOCM01000005.1"/>
</dbReference>
<feature type="transmembrane region" description="Helical" evidence="1">
    <location>
        <begin position="6"/>
        <end position="21"/>
    </location>
</feature>
<name>A0A1H8HV23_9RHOB</name>
<reference evidence="3" key="1">
    <citation type="submission" date="2016-10" db="EMBL/GenBank/DDBJ databases">
        <authorList>
            <person name="Varghese N."/>
            <person name="Submissions S."/>
        </authorList>
    </citation>
    <scope>NUCLEOTIDE SEQUENCE [LARGE SCALE GENOMIC DNA]</scope>
    <source>
        <strain evidence="3">DSM 26893</strain>
    </source>
</reference>
<accession>A0A1H8HV23</accession>
<dbReference type="AlphaFoldDB" id="A0A1H8HV23"/>
<feature type="transmembrane region" description="Helical" evidence="1">
    <location>
        <begin position="59"/>
        <end position="81"/>
    </location>
</feature>
<keyword evidence="1" id="KW-1133">Transmembrane helix</keyword>
<dbReference type="Proteomes" id="UP000199372">
    <property type="component" value="Unassembled WGS sequence"/>
</dbReference>
<keyword evidence="1" id="KW-0812">Transmembrane</keyword>
<keyword evidence="1" id="KW-0472">Membrane</keyword>
<evidence type="ECO:0008006" key="4">
    <source>
        <dbReference type="Google" id="ProtNLM"/>
    </source>
</evidence>
<protein>
    <recommendedName>
        <fullName evidence="4">Holin</fullName>
    </recommendedName>
</protein>
<evidence type="ECO:0000256" key="1">
    <source>
        <dbReference type="SAM" id="Phobius"/>
    </source>
</evidence>
<proteinExistence type="predicted"/>
<keyword evidence="3" id="KW-1185">Reference proteome</keyword>